<name>A0ABQ7G2U3_DUNSA</name>
<dbReference type="PANTHER" id="PTHR11188">
    <property type="entry name" value="ARRESTIN DOMAIN CONTAINING PROTEIN"/>
    <property type="match status" value="1"/>
</dbReference>
<sequence length="172" mass="19389">QNASVHVQLESDRYYPGQTVRGTAHVHATEAMDTGGIFLKAIGEMRTKWWESYGQTCAQYVGKEPVMKGEQMLAEKGTIMPGYHSFPFDFSLPATAPASFDFDGDQDEANERYQSNGFKARCVHVLLLNGLLTSVLQELCAWHERPFGTGQLHFTSRSRKRVLLVRCRCLEV</sequence>
<evidence type="ECO:0000313" key="2">
    <source>
        <dbReference type="EMBL" id="KAF5828922.1"/>
    </source>
</evidence>
<organism evidence="2 3">
    <name type="scientific">Dunaliella salina</name>
    <name type="common">Green alga</name>
    <name type="synonym">Protococcus salinus</name>
    <dbReference type="NCBI Taxonomy" id="3046"/>
    <lineage>
        <taxon>Eukaryota</taxon>
        <taxon>Viridiplantae</taxon>
        <taxon>Chlorophyta</taxon>
        <taxon>core chlorophytes</taxon>
        <taxon>Chlorophyceae</taxon>
        <taxon>CS clade</taxon>
        <taxon>Chlamydomonadales</taxon>
        <taxon>Dunaliellaceae</taxon>
        <taxon>Dunaliella</taxon>
    </lineage>
</organism>
<feature type="non-terminal residue" evidence="2">
    <location>
        <position position="1"/>
    </location>
</feature>
<dbReference type="PANTHER" id="PTHR11188:SF17">
    <property type="entry name" value="FI21816P1"/>
    <property type="match status" value="1"/>
</dbReference>
<reference evidence="2" key="1">
    <citation type="submission" date="2017-08" db="EMBL/GenBank/DDBJ databases">
        <authorList>
            <person name="Polle J.E."/>
            <person name="Barry K."/>
            <person name="Cushman J."/>
            <person name="Schmutz J."/>
            <person name="Tran D."/>
            <person name="Hathwaick L.T."/>
            <person name="Yim W.C."/>
            <person name="Jenkins J."/>
            <person name="Mckie-Krisberg Z.M."/>
            <person name="Prochnik S."/>
            <person name="Lindquist E."/>
            <person name="Dockter R.B."/>
            <person name="Adam C."/>
            <person name="Molina H."/>
            <person name="Bunkerborg J."/>
            <person name="Jin E."/>
            <person name="Buchheim M."/>
            <person name="Magnuson J."/>
        </authorList>
    </citation>
    <scope>NUCLEOTIDE SEQUENCE</scope>
    <source>
        <strain evidence="2">CCAP 19/18</strain>
    </source>
</reference>
<evidence type="ECO:0000313" key="3">
    <source>
        <dbReference type="Proteomes" id="UP000815325"/>
    </source>
</evidence>
<dbReference type="SUPFAM" id="SSF81296">
    <property type="entry name" value="E set domains"/>
    <property type="match status" value="1"/>
</dbReference>
<dbReference type="EMBL" id="MU070227">
    <property type="protein sequence ID" value="KAF5828922.1"/>
    <property type="molecule type" value="Genomic_DNA"/>
</dbReference>
<dbReference type="InterPro" id="IPR011021">
    <property type="entry name" value="Arrestin-like_N"/>
</dbReference>
<dbReference type="InterPro" id="IPR014752">
    <property type="entry name" value="Arrestin-like_C"/>
</dbReference>
<dbReference type="Gene3D" id="2.60.40.640">
    <property type="match status" value="1"/>
</dbReference>
<dbReference type="InterPro" id="IPR014756">
    <property type="entry name" value="Ig_E-set"/>
</dbReference>
<feature type="domain" description="Arrestin-like N-terminal" evidence="1">
    <location>
        <begin position="10"/>
        <end position="102"/>
    </location>
</feature>
<proteinExistence type="predicted"/>
<dbReference type="Pfam" id="PF00339">
    <property type="entry name" value="Arrestin_N"/>
    <property type="match status" value="1"/>
</dbReference>
<evidence type="ECO:0000259" key="1">
    <source>
        <dbReference type="Pfam" id="PF00339"/>
    </source>
</evidence>
<dbReference type="Proteomes" id="UP000815325">
    <property type="component" value="Unassembled WGS sequence"/>
</dbReference>
<comment type="caution">
    <text evidence="2">The sequence shown here is derived from an EMBL/GenBank/DDBJ whole genome shotgun (WGS) entry which is preliminary data.</text>
</comment>
<gene>
    <name evidence="2" type="ORF">DUNSADRAFT_16834</name>
</gene>
<keyword evidence="3" id="KW-1185">Reference proteome</keyword>
<protein>
    <recommendedName>
        <fullName evidence="1">Arrestin-like N-terminal domain-containing protein</fullName>
    </recommendedName>
</protein>
<dbReference type="InterPro" id="IPR050357">
    <property type="entry name" value="Arrestin_domain-protein"/>
</dbReference>
<accession>A0ABQ7G2U3</accession>